<organism evidence="1 2">
    <name type="scientific">Actinomadura adrarensis</name>
    <dbReference type="NCBI Taxonomy" id="1819600"/>
    <lineage>
        <taxon>Bacteria</taxon>
        <taxon>Bacillati</taxon>
        <taxon>Actinomycetota</taxon>
        <taxon>Actinomycetes</taxon>
        <taxon>Streptosporangiales</taxon>
        <taxon>Thermomonosporaceae</taxon>
        <taxon>Actinomadura</taxon>
    </lineage>
</organism>
<feature type="non-terminal residue" evidence="1">
    <location>
        <position position="1"/>
    </location>
</feature>
<gene>
    <name evidence="1" type="ORF">ACFQ07_22525</name>
</gene>
<protein>
    <submittedName>
        <fullName evidence="1">Uncharacterized protein</fullName>
    </submittedName>
</protein>
<evidence type="ECO:0000313" key="2">
    <source>
        <dbReference type="Proteomes" id="UP001597083"/>
    </source>
</evidence>
<dbReference type="Proteomes" id="UP001597083">
    <property type="component" value="Unassembled WGS sequence"/>
</dbReference>
<proteinExistence type="predicted"/>
<reference evidence="2" key="1">
    <citation type="journal article" date="2019" name="Int. J. Syst. Evol. Microbiol.">
        <title>The Global Catalogue of Microorganisms (GCM) 10K type strain sequencing project: providing services to taxonomists for standard genome sequencing and annotation.</title>
        <authorList>
            <consortium name="The Broad Institute Genomics Platform"/>
            <consortium name="The Broad Institute Genome Sequencing Center for Infectious Disease"/>
            <person name="Wu L."/>
            <person name="Ma J."/>
        </authorList>
    </citation>
    <scope>NUCLEOTIDE SEQUENCE [LARGE SCALE GENOMIC DNA]</scope>
    <source>
        <strain evidence="2">JCM 31696</strain>
    </source>
</reference>
<comment type="caution">
    <text evidence="1">The sequence shown here is derived from an EMBL/GenBank/DDBJ whole genome shotgun (WGS) entry which is preliminary data.</text>
</comment>
<dbReference type="EMBL" id="JBHTIR010003329">
    <property type="protein sequence ID" value="MFD0855034.1"/>
    <property type="molecule type" value="Genomic_DNA"/>
</dbReference>
<accession>A0ABW3CN66</accession>
<sequence>RLRAYPCGASWHLTSIPGRPQVIDPPVTVVRFDPCVGKGSDKRRRGERDYRAGRRERLQVMLGRIDDSEIQAHQESVKGLHGCCRISNIAESGFCTAWRSWTIPPRWSSAT</sequence>
<name>A0ABW3CN66_9ACTN</name>
<keyword evidence="2" id="KW-1185">Reference proteome</keyword>
<evidence type="ECO:0000313" key="1">
    <source>
        <dbReference type="EMBL" id="MFD0855034.1"/>
    </source>
</evidence>